<organism evidence="2 3">
    <name type="scientific">Halocaridina rubra</name>
    <name type="common">Hawaiian red shrimp</name>
    <dbReference type="NCBI Taxonomy" id="373956"/>
    <lineage>
        <taxon>Eukaryota</taxon>
        <taxon>Metazoa</taxon>
        <taxon>Ecdysozoa</taxon>
        <taxon>Arthropoda</taxon>
        <taxon>Crustacea</taxon>
        <taxon>Multicrustacea</taxon>
        <taxon>Malacostraca</taxon>
        <taxon>Eumalacostraca</taxon>
        <taxon>Eucarida</taxon>
        <taxon>Decapoda</taxon>
        <taxon>Pleocyemata</taxon>
        <taxon>Caridea</taxon>
        <taxon>Atyoidea</taxon>
        <taxon>Atyidae</taxon>
        <taxon>Halocaridina</taxon>
    </lineage>
</organism>
<dbReference type="AlphaFoldDB" id="A0AAN9AH13"/>
<evidence type="ECO:0000313" key="2">
    <source>
        <dbReference type="EMBL" id="KAK7086753.1"/>
    </source>
</evidence>
<reference evidence="2 3" key="1">
    <citation type="submission" date="2023-11" db="EMBL/GenBank/DDBJ databases">
        <title>Halocaridina rubra genome assembly.</title>
        <authorList>
            <person name="Smith C."/>
        </authorList>
    </citation>
    <scope>NUCLEOTIDE SEQUENCE [LARGE SCALE GENOMIC DNA]</scope>
    <source>
        <strain evidence="2">EP-1</strain>
        <tissue evidence="2">Whole</tissue>
    </source>
</reference>
<name>A0AAN9AH13_HALRR</name>
<sequence length="102" mass="11060">MSHSIFFVAAFCGILAAGGAAASAGENNVALTRRTRGPSDGCGPNPLARLAQLVTTITGENLTAEDVAWHLRKDPYMWQEMLSLLQFRQYHNCMTTGEGARF</sequence>
<feature type="chain" id="PRO_5043054419" evidence="1">
    <location>
        <begin position="22"/>
        <end position="102"/>
    </location>
</feature>
<accession>A0AAN9AH13</accession>
<proteinExistence type="predicted"/>
<feature type="signal peptide" evidence="1">
    <location>
        <begin position="1"/>
        <end position="21"/>
    </location>
</feature>
<evidence type="ECO:0000256" key="1">
    <source>
        <dbReference type="SAM" id="SignalP"/>
    </source>
</evidence>
<dbReference type="Proteomes" id="UP001381693">
    <property type="component" value="Unassembled WGS sequence"/>
</dbReference>
<dbReference type="EMBL" id="JAXCGZ010000088">
    <property type="protein sequence ID" value="KAK7086753.1"/>
    <property type="molecule type" value="Genomic_DNA"/>
</dbReference>
<keyword evidence="3" id="KW-1185">Reference proteome</keyword>
<protein>
    <submittedName>
        <fullName evidence="2">Uncharacterized protein</fullName>
    </submittedName>
</protein>
<gene>
    <name evidence="2" type="ORF">SK128_005583</name>
</gene>
<evidence type="ECO:0000313" key="3">
    <source>
        <dbReference type="Proteomes" id="UP001381693"/>
    </source>
</evidence>
<keyword evidence="1" id="KW-0732">Signal</keyword>
<comment type="caution">
    <text evidence="2">The sequence shown here is derived from an EMBL/GenBank/DDBJ whole genome shotgun (WGS) entry which is preliminary data.</text>
</comment>